<evidence type="ECO:0000313" key="1">
    <source>
        <dbReference type="EMBL" id="KAL2505716.1"/>
    </source>
</evidence>
<evidence type="ECO:0000313" key="2">
    <source>
        <dbReference type="Proteomes" id="UP001604336"/>
    </source>
</evidence>
<dbReference type="Proteomes" id="UP001604336">
    <property type="component" value="Unassembled WGS sequence"/>
</dbReference>
<dbReference type="EMBL" id="JBFOLK010000006">
    <property type="protein sequence ID" value="KAL2505716.1"/>
    <property type="molecule type" value="Genomic_DNA"/>
</dbReference>
<keyword evidence="2" id="KW-1185">Reference proteome</keyword>
<sequence length="120" mass="13781">MRTDLKEKMSVKSPRRHVLEDIDIKDDKIDEEAGRVSICILPKNSFLLIRYIFDPIKMAVIANCISWDANAASKQEDANEGGENIVKEIEDIEEKIHVQECEVADEVDYEILKTKCCRIN</sequence>
<dbReference type="AlphaFoldDB" id="A0ABD1SZ28"/>
<reference evidence="2" key="1">
    <citation type="submission" date="2024-07" db="EMBL/GenBank/DDBJ databases">
        <title>Two chromosome-level genome assemblies of Korean endemic species Abeliophyllum distichum and Forsythia ovata (Oleaceae).</title>
        <authorList>
            <person name="Jang H."/>
        </authorList>
    </citation>
    <scope>NUCLEOTIDE SEQUENCE [LARGE SCALE GENOMIC DNA]</scope>
</reference>
<organism evidence="1 2">
    <name type="scientific">Abeliophyllum distichum</name>
    <dbReference type="NCBI Taxonomy" id="126358"/>
    <lineage>
        <taxon>Eukaryota</taxon>
        <taxon>Viridiplantae</taxon>
        <taxon>Streptophyta</taxon>
        <taxon>Embryophyta</taxon>
        <taxon>Tracheophyta</taxon>
        <taxon>Spermatophyta</taxon>
        <taxon>Magnoliopsida</taxon>
        <taxon>eudicotyledons</taxon>
        <taxon>Gunneridae</taxon>
        <taxon>Pentapetalae</taxon>
        <taxon>asterids</taxon>
        <taxon>lamiids</taxon>
        <taxon>Lamiales</taxon>
        <taxon>Oleaceae</taxon>
        <taxon>Forsythieae</taxon>
        <taxon>Abeliophyllum</taxon>
    </lineage>
</organism>
<comment type="caution">
    <text evidence="1">The sequence shown here is derived from an EMBL/GenBank/DDBJ whole genome shotgun (WGS) entry which is preliminary data.</text>
</comment>
<protein>
    <submittedName>
        <fullName evidence="1">Uncharacterized protein</fullName>
    </submittedName>
</protein>
<gene>
    <name evidence="1" type="ORF">Adt_21337</name>
</gene>
<accession>A0ABD1SZ28</accession>
<name>A0ABD1SZ28_9LAMI</name>
<proteinExistence type="predicted"/>